<dbReference type="PANTHER" id="PTHR46182">
    <property type="entry name" value="FI19480P1"/>
    <property type="match status" value="1"/>
</dbReference>
<dbReference type="Gene3D" id="2.60.40.10">
    <property type="entry name" value="Immunoglobulins"/>
    <property type="match status" value="8"/>
</dbReference>
<dbReference type="InterPro" id="IPR007110">
    <property type="entry name" value="Ig-like_dom"/>
</dbReference>
<evidence type="ECO:0000313" key="3">
    <source>
        <dbReference type="EMBL" id="MFE3871228.1"/>
    </source>
</evidence>
<dbReference type="Pfam" id="PF18962">
    <property type="entry name" value="Por_Secre_tail"/>
    <property type="match status" value="1"/>
</dbReference>
<dbReference type="InterPro" id="IPR026444">
    <property type="entry name" value="Secre_tail"/>
</dbReference>
<dbReference type="InterPro" id="IPR013783">
    <property type="entry name" value="Ig-like_fold"/>
</dbReference>
<reference evidence="3 4" key="1">
    <citation type="submission" date="2024-06" db="EMBL/GenBank/DDBJ databases">
        <title>Flavobacterium spp. isolated from glacier.</title>
        <authorList>
            <person name="Han D."/>
        </authorList>
    </citation>
    <scope>NUCLEOTIDE SEQUENCE [LARGE SCALE GENOMIC DNA]</scope>
    <source>
        <strain evidence="3 4">ZS1P70</strain>
    </source>
</reference>
<proteinExistence type="predicted"/>
<feature type="domain" description="Ig-like" evidence="2">
    <location>
        <begin position="721"/>
        <end position="869"/>
    </location>
</feature>
<dbReference type="InterPro" id="IPR035986">
    <property type="entry name" value="PKD_dom_sf"/>
</dbReference>
<dbReference type="SMART" id="SM00409">
    <property type="entry name" value="IG"/>
    <property type="match status" value="8"/>
</dbReference>
<feature type="domain" description="Ig-like" evidence="2">
    <location>
        <begin position="489"/>
        <end position="620"/>
    </location>
</feature>
<gene>
    <name evidence="3" type="ORF">ACFX5F_08315</name>
</gene>
<dbReference type="PANTHER" id="PTHR46182:SF1">
    <property type="entry name" value="DYSLEXIA-ASSOCIATED PROTEIN KIAA0319"/>
    <property type="match status" value="1"/>
</dbReference>
<dbReference type="CDD" id="cd00146">
    <property type="entry name" value="PKD"/>
    <property type="match status" value="1"/>
</dbReference>
<name>A0ABW6I4L7_9FLAO</name>
<keyword evidence="4" id="KW-1185">Reference proteome</keyword>
<dbReference type="SMART" id="SM00089">
    <property type="entry name" value="PKD"/>
    <property type="match status" value="10"/>
</dbReference>
<comment type="caution">
    <text evidence="3">The sequence shown here is derived from an EMBL/GenBank/DDBJ whole genome shotgun (WGS) entry which is preliminary data.</text>
</comment>
<dbReference type="EMBL" id="JBHZPY010000005">
    <property type="protein sequence ID" value="MFE3871228.1"/>
    <property type="molecule type" value="Genomic_DNA"/>
</dbReference>
<dbReference type="InterPro" id="IPR003599">
    <property type="entry name" value="Ig_sub"/>
</dbReference>
<organism evidence="3 4">
    <name type="scientific">Flavobacterium zhoui</name>
    <dbReference type="NCBI Taxonomy" id="3230414"/>
    <lineage>
        <taxon>Bacteria</taxon>
        <taxon>Pseudomonadati</taxon>
        <taxon>Bacteroidota</taxon>
        <taxon>Flavobacteriia</taxon>
        <taxon>Flavobacteriales</taxon>
        <taxon>Flavobacteriaceae</taxon>
        <taxon>Flavobacterium</taxon>
    </lineage>
</organism>
<protein>
    <submittedName>
        <fullName evidence="3">T9SS type A sorting domain-containing protein</fullName>
    </submittedName>
</protein>
<feature type="domain" description="Ig-like" evidence="2">
    <location>
        <begin position="970"/>
        <end position="1118"/>
    </location>
</feature>
<dbReference type="InterPro" id="IPR022409">
    <property type="entry name" value="PKD/Chitinase_dom"/>
</dbReference>
<evidence type="ECO:0000313" key="4">
    <source>
        <dbReference type="Proteomes" id="UP001600107"/>
    </source>
</evidence>
<dbReference type="InterPro" id="IPR029865">
    <property type="entry name" value="KIAA0319-like"/>
</dbReference>
<evidence type="ECO:0000259" key="2">
    <source>
        <dbReference type="PROSITE" id="PS50835"/>
    </source>
</evidence>
<dbReference type="SUPFAM" id="SSF49299">
    <property type="entry name" value="PKD domain"/>
    <property type="match status" value="8"/>
</dbReference>
<sequence>MKKNTILEFFDFLSGKITNCFLSKNTLSKLDLTQSDERSSIDFLSTLGLRSSSHWLTLPFIVFVMLLTGYTANAQNIQGVVPVQYPLTGSGVDGDAFAHTPDFTNSLYIGTGDLFDNLDPTIAGHGLINPLTGEVFYKPSLTGPQSIPVTYQLKDPYQNDPTIFTSSNKINDNPGTYTWGAGSSPPKNEIQNCGVHFSYGRAGKIGGRSTDGINFVTPGGVAGSSTDLWCLFAGDRQTINGSSYIDFEFLQAPLTITGAVYGPPDPFSNVAPITGGSGGFVTGAPASTGGRTPGDILVTIEFTQGGGDATVVIRKWSLVGGVYQYVVIPNTSFPDQIFITNNDSYTPVPFDVFGVNPGIYAPNQFAEGAINLTQVFLASQNQNPCFVLSTVFIRTRSSGSSSQSELKDFPSAPIQLNLDLTPNANAGADKVLTCTTTSLALSGSSTTAGATFSWVASDGGHIVSGANTATPIVDMAGTYTLSVSIPSNPLCIGTDVALVTLNNTAPNAAAGPDKVLTCAITSIALSGSSTTAGATFSWIASNGGFIVSGATSATPTVNAAGTYTLTVTDPANGCTATDIALVTLNNTAPNANAGTDKVLTCTVTSIALSGSSTTAGATFSWIASNGGFIVSGGTTATPTVNAAGTYTLTVTNPANGCTATDIALVTLNNTAPNAAAGPDKVLTCAITSIALTGSSTTAGATFSWIASNGGFIVSGATSATPTVNAAGTYTLTVTNPANGCTAADIALVTLNNTLPNVNAGADKELTCTITSIALSGSSTTAGATYSWVASNGGFIVSGATSATPTVNAAGTYTLTVTDPANGCTATDIALVTLNNIAPNANAGTDKVLTCTVTSIALSGSSTTTGATYSWAASNGGNILSGGTTATPTVNAAGTYTLTVTNPANGCTATDIALVTLDSSLPNVNAGADKVLTCTVTSIALSGSSTTAGATYSWAASNGGNIVSGGTTATPTVNAAGTYTLTVTNPANGCTATDIALVTLNNTAPNANAGPDKVLTCTVTSIALSGSSTTAGATYSWVASNGGNIVSGGTTATPTVNAAGTYTLTVTNQANGCTATDIALVTLNNTLPNVNAGADKELTCTITSIALSGSSTTAGATFSWAASNGGNIVSGGTTATPTVNAAGTYTLIVTNPANGCTATDIALVTLNNTLPNVNAGADKELTCTITSIALSGSSTTAGATFSWAASNGGNIVSGGTTATPTVNAAGTYTLTVTNPANGCTATDIALVTLNNTAPNVNAGADAQILCGTTTVILSGSSTTAGATFSWVASNGGNIVSGATTATPTVDAAGTYTLTVTNPANGCTATDFSLVTVQICVKALCTYTQGYYGNLGGTSCAGGIQYSTLGLIERALGYYNGTMIIGSGGNTVIITNTPSDRQAIIDVLPGGGGSYVLSASYSISSLPSSYLSKQGRINNTLLAQTITLGLNIGINGALGNFALQAGTFAIAMPAGGCGSDIPKVRSCNLDGTVNNEYKYYTIPSNIVTALGANATVQGLYNLANQALGGGSTNGLTLSQIASAVDLINNAFDECRIFVGYNIQPLVCGTTFAPTTTSKMEPVGFDAYPVPFKDVLTIKYNFDYVSDVKIEVFNSIGTTVLSKSDTNSYLNKEVALNLKMNRGQEQVYVVKVTTNRGSSVKKVMSSK</sequence>
<dbReference type="PROSITE" id="PS50835">
    <property type="entry name" value="IG_LIKE"/>
    <property type="match status" value="3"/>
</dbReference>
<dbReference type="Proteomes" id="UP001600107">
    <property type="component" value="Unassembled WGS sequence"/>
</dbReference>
<evidence type="ECO:0000256" key="1">
    <source>
        <dbReference type="ARBA" id="ARBA00022729"/>
    </source>
</evidence>
<accession>A0ABW6I4L7</accession>
<keyword evidence="1" id="KW-0732">Signal</keyword>
<dbReference type="RefSeq" id="WP_379851606.1">
    <property type="nucleotide sequence ID" value="NZ_JBHZPY010000005.1"/>
</dbReference>